<dbReference type="Proteomes" id="UP001152747">
    <property type="component" value="Unassembled WGS sequence"/>
</dbReference>
<proteinExistence type="inferred from homology"/>
<keyword evidence="6" id="KW-1185">Reference proteome</keyword>
<protein>
    <recommendedName>
        <fullName evidence="7">DNA polymerase alpha/delta/epsilon subunit B domain-containing protein</fullName>
    </recommendedName>
</protein>
<keyword evidence="2" id="KW-0235">DNA replication</keyword>
<dbReference type="OrthoDB" id="3763at2759"/>
<evidence type="ECO:0000313" key="6">
    <source>
        <dbReference type="Proteomes" id="UP001152747"/>
    </source>
</evidence>
<dbReference type="GO" id="GO:0006271">
    <property type="term" value="P:DNA strand elongation involved in DNA replication"/>
    <property type="evidence" value="ECO:0007669"/>
    <property type="project" value="TreeGrafter"/>
</dbReference>
<organism evidence="5 6">
    <name type="scientific">Caenorhabditis angaria</name>
    <dbReference type="NCBI Taxonomy" id="860376"/>
    <lineage>
        <taxon>Eukaryota</taxon>
        <taxon>Metazoa</taxon>
        <taxon>Ecdysozoa</taxon>
        <taxon>Nematoda</taxon>
        <taxon>Chromadorea</taxon>
        <taxon>Rhabditida</taxon>
        <taxon>Rhabditina</taxon>
        <taxon>Rhabditomorpha</taxon>
        <taxon>Rhabditoidea</taxon>
        <taxon>Rhabditidae</taxon>
        <taxon>Peloderinae</taxon>
        <taxon>Caenorhabditis</taxon>
    </lineage>
</organism>
<dbReference type="GO" id="GO:0043625">
    <property type="term" value="C:delta DNA polymerase complex"/>
    <property type="evidence" value="ECO:0007669"/>
    <property type="project" value="TreeGrafter"/>
</dbReference>
<name>A0A9P1N4P1_9PELO</name>
<evidence type="ECO:0000259" key="4">
    <source>
        <dbReference type="Pfam" id="PF18018"/>
    </source>
</evidence>
<dbReference type="Pfam" id="PF04042">
    <property type="entry name" value="DNA_pol_E_B"/>
    <property type="match status" value="1"/>
</dbReference>
<comment type="similarity">
    <text evidence="1">Belongs to the DNA polymerase delta/II small subunit family.</text>
</comment>
<dbReference type="PANTHER" id="PTHR10416:SF0">
    <property type="entry name" value="DNA POLYMERASE DELTA SUBUNIT 2"/>
    <property type="match status" value="1"/>
</dbReference>
<dbReference type="GO" id="GO:0003677">
    <property type="term" value="F:DNA binding"/>
    <property type="evidence" value="ECO:0007669"/>
    <property type="project" value="InterPro"/>
</dbReference>
<dbReference type="AlphaFoldDB" id="A0A9P1N4P1"/>
<feature type="domain" description="DNA polymerase delta subunit OB-fold" evidence="4">
    <location>
        <begin position="31"/>
        <end position="167"/>
    </location>
</feature>
<reference evidence="5" key="1">
    <citation type="submission" date="2022-11" db="EMBL/GenBank/DDBJ databases">
        <authorList>
            <person name="Kikuchi T."/>
        </authorList>
    </citation>
    <scope>NUCLEOTIDE SEQUENCE</scope>
    <source>
        <strain evidence="5">PS1010</strain>
    </source>
</reference>
<feature type="domain" description="DNA polymerase alpha/delta/epsilon subunit B" evidence="3">
    <location>
        <begin position="189"/>
        <end position="398"/>
    </location>
</feature>
<dbReference type="InterPro" id="IPR040663">
    <property type="entry name" value="DNA_pol_D_N"/>
</dbReference>
<evidence type="ECO:0000256" key="1">
    <source>
        <dbReference type="ARBA" id="ARBA00006035"/>
    </source>
</evidence>
<dbReference type="Gene3D" id="2.40.50.430">
    <property type="match status" value="1"/>
</dbReference>
<dbReference type="PANTHER" id="PTHR10416">
    <property type="entry name" value="DNA POLYMERASE DELTA SUBUNIT 2"/>
    <property type="match status" value="1"/>
</dbReference>
<dbReference type="InterPro" id="IPR024826">
    <property type="entry name" value="DNA_pol_delta/II_ssu"/>
</dbReference>
<gene>
    <name evidence="5" type="ORF">CAMP_LOCUS12391</name>
</gene>
<evidence type="ECO:0000259" key="3">
    <source>
        <dbReference type="Pfam" id="PF04042"/>
    </source>
</evidence>
<evidence type="ECO:0008006" key="7">
    <source>
        <dbReference type="Google" id="ProtNLM"/>
    </source>
</evidence>
<sequence>MVGKENSGSYRNLSEQFLLTQKDKKGAFNRQYFELYDARLKSLKGRILENAENVLGKGNFECVSLTDVTKTKDVLVIGMILKKIAAKPSILKTLLSEDKVAYEDYEDEEAGDLKRYTENAEDHLEFECDNQTVKLEGNISMNDCATGCCAGLFGKLGDEDGVFEVIRVIWPKIRVEPIDLKMKMRKSVIAFVSGLELSGDLEEDNGTISSFEYFGEWLKEEEEMNVERLVVLGPSIDNNVVGCDVESVVRTLTLSRQDKQMSTKALTMLDKIISSLTDQLDVDVSAGVGDPCSSLWPQPPIHRVCLPRSGMTKKQVNLVTNPYEFSLDGIRFLTTSGENIDDLLKTCWKWKSVDAMENCLKWQHIAPTCPDTLDGFPMADRDPLIISTTPRFMICGNQSNCEVRNVALDDRENICTCISIPKFSKSRTILFLNLEDLTVSWRVFQNDF</sequence>
<dbReference type="Pfam" id="PF18018">
    <property type="entry name" value="DNA_pol_D_N"/>
    <property type="match status" value="1"/>
</dbReference>
<evidence type="ECO:0000313" key="5">
    <source>
        <dbReference type="EMBL" id="CAI5449754.1"/>
    </source>
</evidence>
<dbReference type="EMBL" id="CANHGI010000004">
    <property type="protein sequence ID" value="CAI5449754.1"/>
    <property type="molecule type" value="Genomic_DNA"/>
</dbReference>
<dbReference type="Gene3D" id="3.60.21.50">
    <property type="match status" value="1"/>
</dbReference>
<evidence type="ECO:0000256" key="2">
    <source>
        <dbReference type="ARBA" id="ARBA00022705"/>
    </source>
</evidence>
<comment type="caution">
    <text evidence="5">The sequence shown here is derived from an EMBL/GenBank/DDBJ whole genome shotgun (WGS) entry which is preliminary data.</text>
</comment>
<accession>A0A9P1N4P1</accession>
<dbReference type="InterPro" id="IPR007185">
    <property type="entry name" value="DNA_pol_a/d/e_bsu"/>
</dbReference>